<dbReference type="RefSeq" id="WP_106723289.1">
    <property type="nucleotide sequence ID" value="NZ_PXYL01000003.1"/>
</dbReference>
<evidence type="ECO:0000313" key="3">
    <source>
        <dbReference type="Proteomes" id="UP000240653"/>
    </source>
</evidence>
<dbReference type="AlphaFoldDB" id="A0A2P7SIE0"/>
<protein>
    <recommendedName>
        <fullName evidence="4">Lipoprotein</fullName>
    </recommendedName>
</protein>
<reference evidence="2 3" key="1">
    <citation type="submission" date="2018-03" db="EMBL/GenBank/DDBJ databases">
        <title>The draft genome of Mesorhizobium soli JCM 19897.</title>
        <authorList>
            <person name="Li L."/>
            <person name="Liu L."/>
            <person name="Liang L."/>
            <person name="Wang T."/>
            <person name="Zhang X."/>
        </authorList>
    </citation>
    <scope>NUCLEOTIDE SEQUENCE [LARGE SCALE GENOMIC DNA]</scope>
    <source>
        <strain evidence="2 3">JCM 19897</strain>
    </source>
</reference>
<dbReference type="OrthoDB" id="8062956at2"/>
<name>A0A2P7SIE0_9HYPH</name>
<dbReference type="EMBL" id="PXYL01000003">
    <property type="protein sequence ID" value="PSJ62111.1"/>
    <property type="molecule type" value="Genomic_DNA"/>
</dbReference>
<gene>
    <name evidence="2" type="ORF">C7I85_07215</name>
</gene>
<dbReference type="Proteomes" id="UP000240653">
    <property type="component" value="Unassembled WGS sequence"/>
</dbReference>
<evidence type="ECO:0000313" key="2">
    <source>
        <dbReference type="EMBL" id="PSJ62111.1"/>
    </source>
</evidence>
<sequence>MSRTAFSLAAALFLAAGASAFAQDEKPTVIPFAGGKLTIKQTKELEKVLAFNGKELAHNYVVLYDRTVELQGTKVALFSIGDGGNACGTSTVIVWKPAGDQLKTETVGKECGSPPAAATQDGLFFVPYLRPGETAEVQSWTPDQGLRVSGELAYVPQPNTSWADLDPAKVTHPYDLFANGDFYEAAKKVLGDKLPDVALALSVSGGLDRTATGVFYGSGCIPHSCGEGNGFVAFDPQAKTVYFAQQTETTPDAWPPLDTWPAEIRTAMTRSFNQ</sequence>
<feature type="signal peptide" evidence="1">
    <location>
        <begin position="1"/>
        <end position="22"/>
    </location>
</feature>
<proteinExistence type="predicted"/>
<evidence type="ECO:0008006" key="4">
    <source>
        <dbReference type="Google" id="ProtNLM"/>
    </source>
</evidence>
<comment type="caution">
    <text evidence="2">The sequence shown here is derived from an EMBL/GenBank/DDBJ whole genome shotgun (WGS) entry which is preliminary data.</text>
</comment>
<accession>A0A2P7SIE0</accession>
<evidence type="ECO:0000256" key="1">
    <source>
        <dbReference type="SAM" id="SignalP"/>
    </source>
</evidence>
<keyword evidence="1" id="KW-0732">Signal</keyword>
<feature type="chain" id="PRO_5015194206" description="Lipoprotein" evidence="1">
    <location>
        <begin position="23"/>
        <end position="274"/>
    </location>
</feature>
<keyword evidence="3" id="KW-1185">Reference proteome</keyword>
<organism evidence="2 3">
    <name type="scientific">Pseudaminobacter soli</name>
    <name type="common">ex Li et al. 2025</name>
    <dbReference type="NCBI Taxonomy" id="1295366"/>
    <lineage>
        <taxon>Bacteria</taxon>
        <taxon>Pseudomonadati</taxon>
        <taxon>Pseudomonadota</taxon>
        <taxon>Alphaproteobacteria</taxon>
        <taxon>Hyphomicrobiales</taxon>
        <taxon>Phyllobacteriaceae</taxon>
        <taxon>Pseudaminobacter</taxon>
    </lineage>
</organism>